<evidence type="ECO:0000313" key="3">
    <source>
        <dbReference type="Proteomes" id="UP000537161"/>
    </source>
</evidence>
<dbReference type="RefSeq" id="WP_184096685.1">
    <property type="nucleotide sequence ID" value="NZ_JACIJH010000003.1"/>
</dbReference>
<dbReference type="AlphaFoldDB" id="A0A7W9EPY7"/>
<evidence type="ECO:0000256" key="1">
    <source>
        <dbReference type="SAM" id="Phobius"/>
    </source>
</evidence>
<feature type="transmembrane region" description="Helical" evidence="1">
    <location>
        <begin position="59"/>
        <end position="79"/>
    </location>
</feature>
<accession>A0A7W9EPY7</accession>
<keyword evidence="1" id="KW-1133">Transmembrane helix</keyword>
<proteinExistence type="predicted"/>
<comment type="caution">
    <text evidence="2">The sequence shown here is derived from an EMBL/GenBank/DDBJ whole genome shotgun (WGS) entry which is preliminary data.</text>
</comment>
<dbReference type="EMBL" id="JACIJH010000003">
    <property type="protein sequence ID" value="MBB5706078.1"/>
    <property type="molecule type" value="Genomic_DNA"/>
</dbReference>
<protein>
    <submittedName>
        <fullName evidence="2">Uncharacterized protein</fullName>
    </submittedName>
</protein>
<dbReference type="Proteomes" id="UP000537161">
    <property type="component" value="Unassembled WGS sequence"/>
</dbReference>
<keyword evidence="1" id="KW-0812">Transmembrane</keyword>
<reference evidence="2 3" key="1">
    <citation type="submission" date="2020-08" db="EMBL/GenBank/DDBJ databases">
        <title>Genomic Encyclopedia of Type Strains, Phase IV (KMG-IV): sequencing the most valuable type-strain genomes for metagenomic binning, comparative biology and taxonomic classification.</title>
        <authorList>
            <person name="Goeker M."/>
        </authorList>
    </citation>
    <scope>NUCLEOTIDE SEQUENCE [LARGE SCALE GENOMIC DNA]</scope>
    <source>
        <strain evidence="2 3">DSM 27163</strain>
    </source>
</reference>
<evidence type="ECO:0000313" key="2">
    <source>
        <dbReference type="EMBL" id="MBB5706078.1"/>
    </source>
</evidence>
<feature type="transmembrane region" description="Helical" evidence="1">
    <location>
        <begin position="35"/>
        <end position="53"/>
    </location>
</feature>
<keyword evidence="3" id="KW-1185">Reference proteome</keyword>
<name>A0A7W9EPY7_9SPHN</name>
<feature type="transmembrane region" description="Helical" evidence="1">
    <location>
        <begin position="12"/>
        <end position="28"/>
    </location>
</feature>
<keyword evidence="1" id="KW-0472">Membrane</keyword>
<sequence length="95" mass="10162">MSDTLLDALQYYGAGAATLAALLVSLNLGRRWTGWAFVIFVTSSIALIAWGFLQSDSEGIGWQNIALLIINCVGVYRYLILKEKPPAAPGDGGTD</sequence>
<organism evidence="2 3">
    <name type="scientific">Sphingopyxis panaciterrulae</name>
    <dbReference type="NCBI Taxonomy" id="462372"/>
    <lineage>
        <taxon>Bacteria</taxon>
        <taxon>Pseudomonadati</taxon>
        <taxon>Pseudomonadota</taxon>
        <taxon>Alphaproteobacteria</taxon>
        <taxon>Sphingomonadales</taxon>
        <taxon>Sphingomonadaceae</taxon>
        <taxon>Sphingopyxis</taxon>
    </lineage>
</organism>
<gene>
    <name evidence="2" type="ORF">FHR21_001422</name>
</gene>